<organism evidence="2 3">
    <name type="scientific">Ooceraea biroi</name>
    <name type="common">Clonal raider ant</name>
    <name type="synonym">Cerapachys biroi</name>
    <dbReference type="NCBI Taxonomy" id="2015173"/>
    <lineage>
        <taxon>Eukaryota</taxon>
        <taxon>Metazoa</taxon>
        <taxon>Ecdysozoa</taxon>
        <taxon>Arthropoda</taxon>
        <taxon>Hexapoda</taxon>
        <taxon>Insecta</taxon>
        <taxon>Pterygota</taxon>
        <taxon>Neoptera</taxon>
        <taxon>Endopterygota</taxon>
        <taxon>Hymenoptera</taxon>
        <taxon>Apocrita</taxon>
        <taxon>Aculeata</taxon>
        <taxon>Formicoidea</taxon>
        <taxon>Formicidae</taxon>
        <taxon>Dorylinae</taxon>
        <taxon>Ooceraea</taxon>
    </lineage>
</organism>
<dbReference type="PANTHER" id="PTHR10068:SF14">
    <property type="entry name" value="CELL WALL ADHESIN EAP1"/>
    <property type="match status" value="1"/>
</dbReference>
<proteinExistence type="predicted"/>
<keyword evidence="3" id="KW-1185">Reference proteome</keyword>
<dbReference type="EMBL" id="KK107906">
    <property type="protein sequence ID" value="EZA47265.1"/>
    <property type="molecule type" value="Genomic_DNA"/>
</dbReference>
<accession>A0A026VUD1</accession>
<dbReference type="AlphaFoldDB" id="A0A026VUD1"/>
<gene>
    <name evidence="2" type="ORF">X777_16428</name>
</gene>
<feature type="non-terminal residue" evidence="2">
    <location>
        <position position="1"/>
    </location>
</feature>
<dbReference type="Proteomes" id="UP000053097">
    <property type="component" value="Unassembled WGS sequence"/>
</dbReference>
<evidence type="ECO:0000313" key="2">
    <source>
        <dbReference type="EMBL" id="EZA47265.1"/>
    </source>
</evidence>
<feature type="region of interest" description="Disordered" evidence="1">
    <location>
        <begin position="1"/>
        <end position="60"/>
    </location>
</feature>
<protein>
    <submittedName>
        <fullName evidence="2">Neurofilament medium polypeptide</fullName>
    </submittedName>
</protein>
<name>A0A026VUD1_OOCBI</name>
<evidence type="ECO:0000313" key="3">
    <source>
        <dbReference type="Proteomes" id="UP000053097"/>
    </source>
</evidence>
<sequence length="165" mass="18171">GPLNEFSPGGPGDPSKPRSPGAPTNPSGPFTPDSPGIPASPISPLGPVNPSIPSRPGQPRGPGINYYINCSSSPPRTVTLRFLALLTSHFLIQVSRAQSESDQEDSCSEYSTDYMRNVYTDRFVILDRLQFIFRDHLFNRVLDELLGLLPQDLREFRRPVHAEAL</sequence>
<evidence type="ECO:0000256" key="1">
    <source>
        <dbReference type="SAM" id="MobiDB-lite"/>
    </source>
</evidence>
<dbReference type="PANTHER" id="PTHR10068">
    <property type="entry name" value="BONE MARROW PROTEOGLYCAN"/>
    <property type="match status" value="1"/>
</dbReference>
<reference evidence="2 3" key="1">
    <citation type="journal article" date="2014" name="Curr. Biol.">
        <title>The genome of the clonal raider ant Cerapachys biroi.</title>
        <authorList>
            <person name="Oxley P.R."/>
            <person name="Ji L."/>
            <person name="Fetter-Pruneda I."/>
            <person name="McKenzie S.K."/>
            <person name="Li C."/>
            <person name="Hu H."/>
            <person name="Zhang G."/>
            <person name="Kronauer D.J."/>
        </authorList>
    </citation>
    <scope>NUCLEOTIDE SEQUENCE [LARGE SCALE GENOMIC DNA]</scope>
</reference>